<accession>A0ABW4KIK0</accession>
<dbReference type="Pfam" id="PF12146">
    <property type="entry name" value="Hydrolase_4"/>
    <property type="match status" value="1"/>
</dbReference>
<proteinExistence type="predicted"/>
<protein>
    <submittedName>
        <fullName evidence="2">Alpha/beta hydrolase</fullName>
    </submittedName>
</protein>
<name>A0ABW4KIK0_9BACI</name>
<evidence type="ECO:0000313" key="2">
    <source>
        <dbReference type="EMBL" id="MFD1707169.1"/>
    </source>
</evidence>
<evidence type="ECO:0000259" key="1">
    <source>
        <dbReference type="Pfam" id="PF12146"/>
    </source>
</evidence>
<gene>
    <name evidence="2" type="ORF">ACFSCZ_10535</name>
</gene>
<keyword evidence="2" id="KW-0378">Hydrolase</keyword>
<dbReference type="InterPro" id="IPR029058">
    <property type="entry name" value="AB_hydrolase_fold"/>
</dbReference>
<reference evidence="3" key="1">
    <citation type="journal article" date="2019" name="Int. J. Syst. Evol. Microbiol.">
        <title>The Global Catalogue of Microorganisms (GCM) 10K type strain sequencing project: providing services to taxonomists for standard genome sequencing and annotation.</title>
        <authorList>
            <consortium name="The Broad Institute Genomics Platform"/>
            <consortium name="The Broad Institute Genome Sequencing Center for Infectious Disease"/>
            <person name="Wu L."/>
            <person name="Ma J."/>
        </authorList>
    </citation>
    <scope>NUCLEOTIDE SEQUENCE [LARGE SCALE GENOMIC DNA]</scope>
    <source>
        <strain evidence="3">CGMCC 1.12295</strain>
    </source>
</reference>
<dbReference type="PANTHER" id="PTHR11614">
    <property type="entry name" value="PHOSPHOLIPASE-RELATED"/>
    <property type="match status" value="1"/>
</dbReference>
<dbReference type="InterPro" id="IPR051044">
    <property type="entry name" value="MAG_DAG_Lipase"/>
</dbReference>
<dbReference type="InterPro" id="IPR012354">
    <property type="entry name" value="Esterase_lipase"/>
</dbReference>
<dbReference type="PIRSF" id="PIRSF017388">
    <property type="entry name" value="Esterase_lipase"/>
    <property type="match status" value="1"/>
</dbReference>
<evidence type="ECO:0000313" key="3">
    <source>
        <dbReference type="Proteomes" id="UP001597301"/>
    </source>
</evidence>
<dbReference type="SUPFAM" id="SSF53474">
    <property type="entry name" value="alpha/beta-Hydrolases"/>
    <property type="match status" value="1"/>
</dbReference>
<comment type="caution">
    <text evidence="2">The sequence shown here is derived from an EMBL/GenBank/DDBJ whole genome shotgun (WGS) entry which is preliminary data.</text>
</comment>
<dbReference type="EMBL" id="JBHUEO010000027">
    <property type="protein sequence ID" value="MFD1707169.1"/>
    <property type="molecule type" value="Genomic_DNA"/>
</dbReference>
<sequence>MIVVSPESFTYKSTNRAVLLLHGFTSNTNDVRMLGRHLQVNGYTCHAPLYQGHGAGVGELIKTSPQEWWKDAVTGYEYLISKGYEEIAVAGISMGGMFALHLAAAKKVKAVITMSAPVLDRKTDELFERVLEYAKRVKKLEGKNDEEFKKDFQELKQIAMPSLQDLRKCILQAGTKLTDITAPILVLQGCLDQPVYRESADLIFRYASSDNKQLKWYENSGHMITMGNERKQVNEDICQFLHSLEWESDVHDE</sequence>
<feature type="domain" description="Serine aminopeptidase S33" evidence="1">
    <location>
        <begin position="14"/>
        <end position="226"/>
    </location>
</feature>
<dbReference type="InterPro" id="IPR022742">
    <property type="entry name" value="Hydrolase_4"/>
</dbReference>
<keyword evidence="3" id="KW-1185">Reference proteome</keyword>
<dbReference type="RefSeq" id="WP_380773894.1">
    <property type="nucleotide sequence ID" value="NZ_JBHUEO010000027.1"/>
</dbReference>
<organism evidence="2 3">
    <name type="scientific">Siminovitchia sediminis</name>
    <dbReference type="NCBI Taxonomy" id="1274353"/>
    <lineage>
        <taxon>Bacteria</taxon>
        <taxon>Bacillati</taxon>
        <taxon>Bacillota</taxon>
        <taxon>Bacilli</taxon>
        <taxon>Bacillales</taxon>
        <taxon>Bacillaceae</taxon>
        <taxon>Siminovitchia</taxon>
    </lineage>
</organism>
<dbReference type="GO" id="GO:0016787">
    <property type="term" value="F:hydrolase activity"/>
    <property type="evidence" value="ECO:0007669"/>
    <property type="project" value="UniProtKB-KW"/>
</dbReference>
<dbReference type="Gene3D" id="3.40.50.1820">
    <property type="entry name" value="alpha/beta hydrolase"/>
    <property type="match status" value="1"/>
</dbReference>
<dbReference type="Proteomes" id="UP001597301">
    <property type="component" value="Unassembled WGS sequence"/>
</dbReference>